<accession>A0A143HD53</accession>
<keyword evidence="6" id="KW-0418">Kinase</keyword>
<dbReference type="PROSITE" id="PS00371">
    <property type="entry name" value="PTS_EIIA_TYPE_1_HIS"/>
    <property type="match status" value="1"/>
</dbReference>
<dbReference type="SUPFAM" id="SSF51261">
    <property type="entry name" value="Duplicated hybrid motif"/>
    <property type="match status" value="1"/>
</dbReference>
<evidence type="ECO:0000256" key="6">
    <source>
        <dbReference type="ARBA" id="ARBA00022777"/>
    </source>
</evidence>
<reference evidence="9" key="2">
    <citation type="submission" date="2016-03" db="EMBL/GenBank/DDBJ databases">
        <authorList>
            <person name="Ploux O."/>
        </authorList>
    </citation>
    <scope>NUCLEOTIDE SEQUENCE [LARGE SCALE GENOMIC DNA]</scope>
    <source>
        <strain evidence="9">PP9</strain>
    </source>
</reference>
<dbReference type="GO" id="GO:0005737">
    <property type="term" value="C:cytoplasm"/>
    <property type="evidence" value="ECO:0007669"/>
    <property type="project" value="UniProtKB-SubCell"/>
</dbReference>
<dbReference type="FunFam" id="2.70.70.10:FF:000001">
    <property type="entry name" value="PTS system glucose-specific IIA component"/>
    <property type="match status" value="1"/>
</dbReference>
<dbReference type="PANTHER" id="PTHR45008">
    <property type="entry name" value="PTS SYSTEM GLUCOSE-SPECIFIC EIIA COMPONENT"/>
    <property type="match status" value="1"/>
</dbReference>
<evidence type="ECO:0000313" key="9">
    <source>
        <dbReference type="Proteomes" id="UP000076021"/>
    </source>
</evidence>
<dbReference type="OrthoDB" id="9764327at2"/>
<proteinExistence type="predicted"/>
<keyword evidence="3 8" id="KW-0762">Sugar transport</keyword>
<dbReference type="GO" id="GO:0009401">
    <property type="term" value="P:phosphoenolpyruvate-dependent sugar phosphotransferase system"/>
    <property type="evidence" value="ECO:0007669"/>
    <property type="project" value="UniProtKB-KW"/>
</dbReference>
<feature type="domain" description="PTS EIIA type-1" evidence="7">
    <location>
        <begin position="32"/>
        <end position="136"/>
    </location>
</feature>
<evidence type="ECO:0000256" key="5">
    <source>
        <dbReference type="ARBA" id="ARBA00022683"/>
    </source>
</evidence>
<evidence type="ECO:0000256" key="1">
    <source>
        <dbReference type="ARBA" id="ARBA00004496"/>
    </source>
</evidence>
<evidence type="ECO:0000256" key="2">
    <source>
        <dbReference type="ARBA" id="ARBA00022448"/>
    </source>
</evidence>
<keyword evidence="9" id="KW-1185">Reference proteome</keyword>
<dbReference type="InterPro" id="IPR050890">
    <property type="entry name" value="PTS_EIIA_component"/>
</dbReference>
<organism evidence="8 9">
    <name type="scientific">Rummeliibacillus stabekisii</name>
    <dbReference type="NCBI Taxonomy" id="241244"/>
    <lineage>
        <taxon>Bacteria</taxon>
        <taxon>Bacillati</taxon>
        <taxon>Bacillota</taxon>
        <taxon>Bacilli</taxon>
        <taxon>Bacillales</taxon>
        <taxon>Caryophanaceae</taxon>
        <taxon>Rummeliibacillus</taxon>
    </lineage>
</organism>
<keyword evidence="5" id="KW-0598">Phosphotransferase system</keyword>
<dbReference type="Proteomes" id="UP000076021">
    <property type="component" value="Chromosome"/>
</dbReference>
<dbReference type="NCBIfam" id="TIGR00830">
    <property type="entry name" value="PTBA"/>
    <property type="match status" value="1"/>
</dbReference>
<dbReference type="AlphaFoldDB" id="A0A143HD53"/>
<keyword evidence="2" id="KW-0813">Transport</keyword>
<dbReference type="RefSeq" id="WP_066787616.1">
    <property type="nucleotide sequence ID" value="NZ_CP014806.1"/>
</dbReference>
<sequence length="155" mass="17081">MFKGFFKKDTIEDPSLTMPLEGRIIPIEEVPDPVFSQKMMGDGFAIVPTNSTVVSPVNGKVISVFPTKHAINLLDDQGREILLHIGLETVALNGLGFTPFVKDGQKVKKGDRLMDVDFNTIKKKVPSIISSVVFTNLSDDEKVSITKHGVEIKKK</sequence>
<gene>
    <name evidence="8" type="ORF">ATY39_06715</name>
</gene>
<protein>
    <submittedName>
        <fullName evidence="8">PTS sugar transporter</fullName>
    </submittedName>
</protein>
<dbReference type="KEGG" id="rst:ATY39_06715"/>
<evidence type="ECO:0000313" key="8">
    <source>
        <dbReference type="EMBL" id="AMW99181.1"/>
    </source>
</evidence>
<dbReference type="InterPro" id="IPR001127">
    <property type="entry name" value="PTS_EIIA_1_perm"/>
</dbReference>
<evidence type="ECO:0000256" key="3">
    <source>
        <dbReference type="ARBA" id="ARBA00022597"/>
    </source>
</evidence>
<dbReference type="GO" id="GO:0016301">
    <property type="term" value="F:kinase activity"/>
    <property type="evidence" value="ECO:0007669"/>
    <property type="project" value="UniProtKB-KW"/>
</dbReference>
<dbReference type="PANTHER" id="PTHR45008:SF1">
    <property type="entry name" value="PTS SYSTEM GLUCOSE-SPECIFIC EIIA COMPONENT"/>
    <property type="match status" value="1"/>
</dbReference>
<dbReference type="InterPro" id="IPR011055">
    <property type="entry name" value="Dup_hybrid_motif"/>
</dbReference>
<dbReference type="Gene3D" id="2.70.70.10">
    <property type="entry name" value="Glucose Permease (Domain IIA)"/>
    <property type="match status" value="1"/>
</dbReference>
<dbReference type="EMBL" id="CP014806">
    <property type="protein sequence ID" value="AMW99181.1"/>
    <property type="molecule type" value="Genomic_DNA"/>
</dbReference>
<comment type="subcellular location">
    <subcellularLocation>
        <location evidence="1">Cytoplasm</location>
    </subcellularLocation>
</comment>
<dbReference type="STRING" id="241244.ATY39_06715"/>
<keyword evidence="4" id="KW-0808">Transferase</keyword>
<evidence type="ECO:0000259" key="7">
    <source>
        <dbReference type="PROSITE" id="PS51093"/>
    </source>
</evidence>
<dbReference type="Pfam" id="PF00358">
    <property type="entry name" value="PTS_EIIA_1"/>
    <property type="match status" value="1"/>
</dbReference>
<dbReference type="PROSITE" id="PS51093">
    <property type="entry name" value="PTS_EIIA_TYPE_1"/>
    <property type="match status" value="1"/>
</dbReference>
<reference evidence="8 9" key="1">
    <citation type="journal article" date="2016" name="Genome Announc.">
        <title>Whole-Genome Sequence of Rummeliibacillus stabekisii Strain PP9 Isolated from Antarctic Soil.</title>
        <authorList>
            <person name="da Mota F.F."/>
            <person name="Vollu R.E."/>
            <person name="Jurelevicius D."/>
            <person name="Seldin L."/>
        </authorList>
    </citation>
    <scope>NUCLEOTIDE SEQUENCE [LARGE SCALE GENOMIC DNA]</scope>
    <source>
        <strain evidence="8 9">PP9</strain>
    </source>
</reference>
<name>A0A143HD53_9BACL</name>
<evidence type="ECO:0000256" key="4">
    <source>
        <dbReference type="ARBA" id="ARBA00022679"/>
    </source>
</evidence>